<evidence type="ECO:0000313" key="1">
    <source>
        <dbReference type="Proteomes" id="UP000887579"/>
    </source>
</evidence>
<proteinExistence type="predicted"/>
<name>A0AC34F5X1_9BILA</name>
<evidence type="ECO:0000313" key="2">
    <source>
        <dbReference type="WBParaSite" id="ES5_v2.g12530.t1"/>
    </source>
</evidence>
<dbReference type="Proteomes" id="UP000887579">
    <property type="component" value="Unplaced"/>
</dbReference>
<dbReference type="WBParaSite" id="ES5_v2.g12530.t1">
    <property type="protein sequence ID" value="ES5_v2.g12530.t1"/>
    <property type="gene ID" value="ES5_v2.g12530"/>
</dbReference>
<sequence>MVDDGKFKYVSIRLLQADKEPKDAINDDTIKLIHYQQHEDSLIAYGMSNSEPEWKKIYDINAIDADMLKNSNAFLLFFIKLNFDVDDKLKNQTTNNNDDDIICCTNHRWMVICHGKGHQKLESDAIEKYFGLNVVLSIVHQEKITTLGLKTTGSQNATFRGNYPKGAARKCAGKVAGLEEVGNFESNVAGSDMLKVRFLRSKELKELPNLCKKYFDIYYKAKDKMWVSNDRKPVANKTIVAPLERLLAESVKKRFQEMEHETPDESTMVELDYGWTDEPIDYSEVNFPELGDTVYNELCFDNYLKEFLKNEKEKNVFKSKSHTPIINMLKKHHVQLCHKTEEESVTSWTIKQCIMFDTKYKEKSYIHREGIWYEINNNYINEMDAKLQEILQPLTLPPYDEEEVDKFLSDPKLKREAKYNLFAASKTNYLCLDKVLISPIKNDGRDNKFELCDLLSPDGKLIHVKFYGSTAAFGHIFNQAKISGKLLHEDQHVREEVYKKIQAHDGTPEEKFLKIIKQKTSDLTVCYGVITKTKQFRLSVMILFYEATLELERRGYKVALEWIDEISSPSKTTAPVLSNVLQPNSSTLPVSTSNDNVMVDSGIDLFVENSSNFFAKPTDNIDLSESPKSINENIPIPTEILLKSDNDSSQSSSDLMMFGKRKSSIDNFDQQFPKREKTEIKEELP</sequence>
<reference evidence="2" key="1">
    <citation type="submission" date="2022-11" db="UniProtKB">
        <authorList>
            <consortium name="WormBaseParasite"/>
        </authorList>
    </citation>
    <scope>IDENTIFICATION</scope>
</reference>
<organism evidence="1 2">
    <name type="scientific">Panagrolaimus sp. ES5</name>
    <dbReference type="NCBI Taxonomy" id="591445"/>
    <lineage>
        <taxon>Eukaryota</taxon>
        <taxon>Metazoa</taxon>
        <taxon>Ecdysozoa</taxon>
        <taxon>Nematoda</taxon>
        <taxon>Chromadorea</taxon>
        <taxon>Rhabditida</taxon>
        <taxon>Tylenchina</taxon>
        <taxon>Panagrolaimomorpha</taxon>
        <taxon>Panagrolaimoidea</taxon>
        <taxon>Panagrolaimidae</taxon>
        <taxon>Panagrolaimus</taxon>
    </lineage>
</organism>
<protein>
    <submittedName>
        <fullName evidence="2">Uncharacterized protein</fullName>
    </submittedName>
</protein>
<accession>A0AC34F5X1</accession>